<proteinExistence type="inferred from homology"/>
<feature type="transmembrane region" description="Helical" evidence="19">
    <location>
        <begin position="298"/>
        <end position="322"/>
    </location>
</feature>
<evidence type="ECO:0000256" key="3">
    <source>
        <dbReference type="ARBA" id="ARBA00004651"/>
    </source>
</evidence>
<comment type="subcellular location">
    <subcellularLocation>
        <location evidence="1">Cell junction</location>
        <location evidence="1">Gap junction</location>
    </subcellularLocation>
    <subcellularLocation>
        <location evidence="3 19">Cell membrane</location>
        <topology evidence="3 19">Multi-pass membrane protein</topology>
    </subcellularLocation>
    <subcellularLocation>
        <location evidence="2">Secreted</location>
    </subcellularLocation>
</comment>
<dbReference type="EMBL" id="HAHJ01000062">
    <property type="protein sequence ID" value="SNX33258.1"/>
    <property type="molecule type" value="Transcribed_RNA"/>
</dbReference>
<dbReference type="Pfam" id="PF00876">
    <property type="entry name" value="Innexin"/>
    <property type="match status" value="1"/>
</dbReference>
<feature type="transmembrane region" description="Helical" evidence="19">
    <location>
        <begin position="135"/>
        <end position="157"/>
    </location>
</feature>
<evidence type="ECO:0000256" key="20">
    <source>
        <dbReference type="SAM" id="SignalP"/>
    </source>
</evidence>
<evidence type="ECO:0000256" key="4">
    <source>
        <dbReference type="ARBA" id="ARBA00022448"/>
    </source>
</evidence>
<evidence type="ECO:0000256" key="2">
    <source>
        <dbReference type="ARBA" id="ARBA00004613"/>
    </source>
</evidence>
<dbReference type="InterPro" id="IPR035311">
    <property type="entry name" value="Cys_Knot_tox"/>
</dbReference>
<dbReference type="GO" id="GO:0090729">
    <property type="term" value="F:toxin activity"/>
    <property type="evidence" value="ECO:0007669"/>
    <property type="project" value="UniProtKB-KW"/>
</dbReference>
<evidence type="ECO:0000313" key="21">
    <source>
        <dbReference type="EMBL" id="SNX33258.1"/>
    </source>
</evidence>
<reference evidence="21" key="1">
    <citation type="submission" date="2017-05" db="EMBL/GenBank/DDBJ databases">
        <authorList>
            <person name="QRISCLOUD D."/>
        </authorList>
    </citation>
    <scope>NUCLEOTIDE SEQUENCE</scope>
</reference>
<keyword evidence="4 19" id="KW-0813">Transport</keyword>
<evidence type="ECO:0000256" key="16">
    <source>
        <dbReference type="ARBA" id="ARBA00023136"/>
    </source>
</evidence>
<dbReference type="PRINTS" id="PR01262">
    <property type="entry name" value="INNEXIN"/>
</dbReference>
<dbReference type="GO" id="GO:0005576">
    <property type="term" value="C:extracellular region"/>
    <property type="evidence" value="ECO:0007669"/>
    <property type="project" value="UniProtKB-SubCell"/>
</dbReference>
<evidence type="ECO:0000256" key="11">
    <source>
        <dbReference type="ARBA" id="ARBA00022868"/>
    </source>
</evidence>
<dbReference type="PROSITE" id="PS51013">
    <property type="entry name" value="PANNEXIN"/>
    <property type="match status" value="1"/>
</dbReference>
<evidence type="ECO:0000256" key="14">
    <source>
        <dbReference type="ARBA" id="ARBA00022989"/>
    </source>
</evidence>
<gene>
    <name evidence="19" type="primary">inx</name>
</gene>
<keyword evidence="5" id="KW-1003">Cell membrane</keyword>
<evidence type="ECO:0000256" key="18">
    <source>
        <dbReference type="ARBA" id="ARBA00023303"/>
    </source>
</evidence>
<reference evidence="21" key="2">
    <citation type="submission" date="2019-05" db="EMBL/GenBank/DDBJ databases">
        <title>Unravelling the molecular evolution of spider venoms.</title>
        <authorList>
            <person name="Pineda S."/>
        </authorList>
    </citation>
    <scope>NUCLEOTIDE SEQUENCE</scope>
</reference>
<keyword evidence="11" id="KW-0303">Gap junction</keyword>
<keyword evidence="7" id="KW-0800">Toxin</keyword>
<keyword evidence="17" id="KW-1015">Disulfide bond</keyword>
<dbReference type="PANTHER" id="PTHR11893:SF41">
    <property type="entry name" value="INNEXIN INX2"/>
    <property type="match status" value="1"/>
</dbReference>
<dbReference type="GO" id="GO:0099106">
    <property type="term" value="F:ion channel regulator activity"/>
    <property type="evidence" value="ECO:0007669"/>
    <property type="project" value="UniProtKB-KW"/>
</dbReference>
<comment type="caution">
    <text evidence="19">Lacks conserved residue(s) required for the propagation of feature annotation.</text>
</comment>
<keyword evidence="15 19" id="KW-0406">Ion transport</keyword>
<comment type="function">
    <text evidence="19">Structural component of the gap junctions.</text>
</comment>
<evidence type="ECO:0000256" key="1">
    <source>
        <dbReference type="ARBA" id="ARBA00004610"/>
    </source>
</evidence>
<dbReference type="InterPro" id="IPR000990">
    <property type="entry name" value="Innexin"/>
</dbReference>
<keyword evidence="10" id="KW-0960">Knottin</keyword>
<keyword evidence="16 19" id="KW-0472">Membrane</keyword>
<keyword evidence="20" id="KW-0732">Signal</keyword>
<keyword evidence="14 19" id="KW-1133">Transmembrane helix</keyword>
<sequence length="388" mass="44922">MKAILSMLIFVALFAAIVGSRWNSGYGIPHKHVKLPNGKMCSLPGDSCSKRDECCKPVNERKTPLVAVEPGQQWQEDLLMNATYATWNHPCAKFRVIRHTTFSLPDAWRKKVGVEVPYPGVDKYTPGENRVYHAYYQWVCFVLFLQAILFYIPRYFWKAMEGGRVKNLILGLNSPILPEDTKKTNRALLVEYMVSNLNNHNFYFMSFALAEIMNFANVVGQIFLMDTFLGGEFSTYGSKVIQFTGWDWSVRYDPMIKVFPRLTKCTFHRYGSSGDVQRHDAMCILPINIINEKIYVFLWFWFVILSVLSGLVLVYRSVIIFWPKSRLMVTRSRARLVNQDYLESIINKCHLGDWLLMDLLCKNLDPLNFRDVVTDVARKMEGKNLDNV</sequence>
<evidence type="ECO:0000256" key="9">
    <source>
        <dbReference type="ARBA" id="ARBA00022699"/>
    </source>
</evidence>
<comment type="similarity">
    <text evidence="19">Belongs to the pannexin family.</text>
</comment>
<feature type="chain" id="PRO_5020394121" description="Innexin" evidence="20">
    <location>
        <begin position="20"/>
        <end position="388"/>
    </location>
</feature>
<dbReference type="GO" id="GO:0005886">
    <property type="term" value="C:plasma membrane"/>
    <property type="evidence" value="ECO:0007669"/>
    <property type="project" value="UniProtKB-SubCell"/>
</dbReference>
<dbReference type="GO" id="GO:0034220">
    <property type="term" value="P:monoatomic ion transmembrane transport"/>
    <property type="evidence" value="ECO:0007669"/>
    <property type="project" value="UniProtKB-KW"/>
</dbReference>
<keyword evidence="8 19" id="KW-0812">Transmembrane</keyword>
<keyword evidence="18 19" id="KW-0407">Ion channel</keyword>
<organism evidence="21">
    <name type="scientific">Hadronyche cerberea</name>
    <name type="common">Southern tree funnel-web spider</name>
    <dbReference type="NCBI Taxonomy" id="1107879"/>
    <lineage>
        <taxon>Eukaryota</taxon>
        <taxon>Metazoa</taxon>
        <taxon>Ecdysozoa</taxon>
        <taxon>Arthropoda</taxon>
        <taxon>Chelicerata</taxon>
        <taxon>Arachnida</taxon>
        <taxon>Araneae</taxon>
        <taxon>Mygalomorphae</taxon>
        <taxon>Avicularoidea</taxon>
        <taxon>Hexathelidae</taxon>
        <taxon>Hadronyche</taxon>
    </lineage>
</organism>
<dbReference type="AlphaFoldDB" id="A0A4Q8K1S8"/>
<evidence type="ECO:0000256" key="19">
    <source>
        <dbReference type="RuleBase" id="RU010713"/>
    </source>
</evidence>
<dbReference type="GO" id="GO:0007602">
    <property type="term" value="P:phototransduction"/>
    <property type="evidence" value="ECO:0007669"/>
    <property type="project" value="TreeGrafter"/>
</dbReference>
<dbReference type="Pfam" id="PF17486">
    <property type="entry name" value="Cys_Knot_tox"/>
    <property type="match status" value="1"/>
</dbReference>
<protein>
    <recommendedName>
        <fullName evidence="19">Innexin</fullName>
    </recommendedName>
</protein>
<evidence type="ECO:0000256" key="6">
    <source>
        <dbReference type="ARBA" id="ARBA00022525"/>
    </source>
</evidence>
<feature type="signal peptide" evidence="20">
    <location>
        <begin position="1"/>
        <end position="19"/>
    </location>
</feature>
<evidence type="ECO:0000256" key="7">
    <source>
        <dbReference type="ARBA" id="ARBA00022656"/>
    </source>
</evidence>
<evidence type="ECO:0000256" key="17">
    <source>
        <dbReference type="ARBA" id="ARBA00023157"/>
    </source>
</evidence>
<evidence type="ECO:0000256" key="12">
    <source>
        <dbReference type="ARBA" id="ARBA00022872"/>
    </source>
</evidence>
<keyword evidence="9" id="KW-0528">Neurotoxin</keyword>
<evidence type="ECO:0000256" key="13">
    <source>
        <dbReference type="ARBA" id="ARBA00022949"/>
    </source>
</evidence>
<feature type="transmembrane region" description="Helical" evidence="19">
    <location>
        <begin position="202"/>
        <end position="224"/>
    </location>
</feature>
<evidence type="ECO:0000256" key="15">
    <source>
        <dbReference type="ARBA" id="ARBA00023065"/>
    </source>
</evidence>
<evidence type="ECO:0000256" key="5">
    <source>
        <dbReference type="ARBA" id="ARBA00022475"/>
    </source>
</evidence>
<evidence type="ECO:0000256" key="8">
    <source>
        <dbReference type="ARBA" id="ARBA00022692"/>
    </source>
</evidence>
<keyword evidence="6" id="KW-0964">Secreted</keyword>
<accession>A0A4Q8K1S8</accession>
<keyword evidence="13" id="KW-0965">Cell junction</keyword>
<evidence type="ECO:0000256" key="10">
    <source>
        <dbReference type="ARBA" id="ARBA00022854"/>
    </source>
</evidence>
<dbReference type="GO" id="GO:0005243">
    <property type="term" value="F:gap junction channel activity"/>
    <property type="evidence" value="ECO:0007669"/>
    <property type="project" value="TreeGrafter"/>
</dbReference>
<keyword evidence="12" id="KW-0872">Ion channel impairing toxin</keyword>
<dbReference type="PANTHER" id="PTHR11893">
    <property type="entry name" value="INNEXIN"/>
    <property type="match status" value="1"/>
</dbReference>
<dbReference type="GO" id="GO:0005921">
    <property type="term" value="C:gap junction"/>
    <property type="evidence" value="ECO:0007669"/>
    <property type="project" value="UniProtKB-SubCell"/>
</dbReference>
<name>A0A4Q8K1S8_HADCE</name>